<dbReference type="Proteomes" id="UP000014500">
    <property type="component" value="Unassembled WGS sequence"/>
</dbReference>
<dbReference type="EnsemblMetazoa" id="SMAR014078-RA">
    <property type="protein sequence ID" value="SMAR014078-PA"/>
    <property type="gene ID" value="SMAR014078"/>
</dbReference>
<keyword evidence="2" id="KW-1185">Reference proteome</keyword>
<evidence type="ECO:0000313" key="1">
    <source>
        <dbReference type="EnsemblMetazoa" id="SMAR014078-PA"/>
    </source>
</evidence>
<dbReference type="EMBL" id="JH431295">
    <property type="status" value="NOT_ANNOTATED_CDS"/>
    <property type="molecule type" value="Genomic_DNA"/>
</dbReference>
<name>T1JJP8_STRMM</name>
<accession>T1JJP8</accession>
<organism evidence="1 2">
    <name type="scientific">Strigamia maritima</name>
    <name type="common">European centipede</name>
    <name type="synonym">Geophilus maritimus</name>
    <dbReference type="NCBI Taxonomy" id="126957"/>
    <lineage>
        <taxon>Eukaryota</taxon>
        <taxon>Metazoa</taxon>
        <taxon>Ecdysozoa</taxon>
        <taxon>Arthropoda</taxon>
        <taxon>Myriapoda</taxon>
        <taxon>Chilopoda</taxon>
        <taxon>Pleurostigmophora</taxon>
        <taxon>Geophilomorpha</taxon>
        <taxon>Linotaeniidae</taxon>
        <taxon>Strigamia</taxon>
    </lineage>
</organism>
<proteinExistence type="predicted"/>
<evidence type="ECO:0000313" key="2">
    <source>
        <dbReference type="Proteomes" id="UP000014500"/>
    </source>
</evidence>
<protein>
    <submittedName>
        <fullName evidence="1">Uncharacterized protein</fullName>
    </submittedName>
</protein>
<reference evidence="1" key="2">
    <citation type="submission" date="2015-02" db="UniProtKB">
        <authorList>
            <consortium name="EnsemblMetazoa"/>
        </authorList>
    </citation>
    <scope>IDENTIFICATION</scope>
</reference>
<sequence length="86" mass="10009">MTSPPSLSDLQTGLIWKKCDLERGQGKKRKNQKMNLKLLLHMLNTEPNLCKPWQQQNYGNVGKLDITNKSTKYYHLEIPFNTVAMF</sequence>
<dbReference type="AlphaFoldDB" id="T1JJP8"/>
<dbReference type="HOGENOM" id="CLU_2500773_0_0_1"/>
<reference evidence="2" key="1">
    <citation type="submission" date="2011-05" db="EMBL/GenBank/DDBJ databases">
        <authorList>
            <person name="Richards S.R."/>
            <person name="Qu J."/>
            <person name="Jiang H."/>
            <person name="Jhangiani S.N."/>
            <person name="Agravi P."/>
            <person name="Goodspeed R."/>
            <person name="Gross S."/>
            <person name="Mandapat C."/>
            <person name="Jackson L."/>
            <person name="Mathew T."/>
            <person name="Pu L."/>
            <person name="Thornton R."/>
            <person name="Saada N."/>
            <person name="Wilczek-Boney K.B."/>
            <person name="Lee S."/>
            <person name="Kovar C."/>
            <person name="Wu Y."/>
            <person name="Scherer S.E."/>
            <person name="Worley K.C."/>
            <person name="Muzny D.M."/>
            <person name="Gibbs R."/>
        </authorList>
    </citation>
    <scope>NUCLEOTIDE SEQUENCE</scope>
    <source>
        <strain evidence="2">Brora</strain>
    </source>
</reference>